<dbReference type="InterPro" id="IPR003682">
    <property type="entry name" value="rRNA_ssu_MeTfrase_G"/>
</dbReference>
<evidence type="ECO:0000256" key="1">
    <source>
        <dbReference type="ARBA" id="ARBA00022490"/>
    </source>
</evidence>
<comment type="caution">
    <text evidence="6">Lacks conserved residue(s) required for the propagation of feature annotation.</text>
</comment>
<dbReference type="GO" id="GO:0005829">
    <property type="term" value="C:cytosol"/>
    <property type="evidence" value="ECO:0007669"/>
    <property type="project" value="TreeGrafter"/>
</dbReference>
<keyword evidence="2 6" id="KW-0698">rRNA processing</keyword>
<dbReference type="AlphaFoldDB" id="V8C887"/>
<dbReference type="PANTHER" id="PTHR31760">
    <property type="entry name" value="S-ADENOSYL-L-METHIONINE-DEPENDENT METHYLTRANSFERASES SUPERFAMILY PROTEIN"/>
    <property type="match status" value="1"/>
</dbReference>
<evidence type="ECO:0000313" key="7">
    <source>
        <dbReference type="EMBL" id="ETD23564.1"/>
    </source>
</evidence>
<evidence type="ECO:0000256" key="5">
    <source>
        <dbReference type="ARBA" id="ARBA00022691"/>
    </source>
</evidence>
<protein>
    <recommendedName>
        <fullName evidence="6">Ribosomal RNA small subunit methyltransferase G</fullName>
        <ecNumber evidence="6">2.1.1.-</ecNumber>
    </recommendedName>
    <alternativeName>
        <fullName evidence="6">16S rRNA 7-methylguanosine methyltransferase</fullName>
        <shortName evidence="6">16S rRNA m7G methyltransferase</shortName>
    </alternativeName>
</protein>
<dbReference type="RefSeq" id="WP_023928111.1">
    <property type="nucleotide sequence ID" value="NZ_KI669454.1"/>
</dbReference>
<dbReference type="OrthoDB" id="9808773at2"/>
<keyword evidence="5 6" id="KW-0949">S-adenosyl-L-methionine</keyword>
<proteinExistence type="inferred from homology"/>
<keyword evidence="8" id="KW-1185">Reference proteome</keyword>
<dbReference type="NCBIfam" id="TIGR00138">
    <property type="entry name" value="rsmG_gidB"/>
    <property type="match status" value="1"/>
</dbReference>
<feature type="binding site" evidence="6">
    <location>
        <begin position="127"/>
        <end position="128"/>
    </location>
    <ligand>
        <name>S-adenosyl-L-methionine</name>
        <dbReference type="ChEBI" id="CHEBI:59789"/>
    </ligand>
</feature>
<accession>V8C887</accession>
<comment type="caution">
    <text evidence="7">The sequence shown here is derived from an EMBL/GenBank/DDBJ whole genome shotgun (WGS) entry which is preliminary data.</text>
</comment>
<evidence type="ECO:0000313" key="8">
    <source>
        <dbReference type="Proteomes" id="UP000018731"/>
    </source>
</evidence>
<keyword evidence="4 6" id="KW-0808">Transferase</keyword>
<evidence type="ECO:0000256" key="3">
    <source>
        <dbReference type="ARBA" id="ARBA00022603"/>
    </source>
</evidence>
<dbReference type="Proteomes" id="UP000018731">
    <property type="component" value="Unassembled WGS sequence"/>
</dbReference>
<reference evidence="7 8" key="1">
    <citation type="journal article" date="2014" name="Genome Announc.">
        <title>Draft genome sequences of six enterohepatic helicobacter species isolated from humans and one from rhesus macaques.</title>
        <authorList>
            <person name="Shen Z."/>
            <person name="Sheh A."/>
            <person name="Young S.K."/>
            <person name="Abouelliel A."/>
            <person name="Ward D.V."/>
            <person name="Earl A.M."/>
            <person name="Fox J.G."/>
        </authorList>
    </citation>
    <scope>NUCLEOTIDE SEQUENCE [LARGE SCALE GENOMIC DNA]</scope>
    <source>
        <strain evidence="7 8">MIT 99-5501</strain>
    </source>
</reference>
<feature type="binding site" evidence="6">
    <location>
        <position position="81"/>
    </location>
    <ligand>
        <name>S-adenosyl-L-methionine</name>
        <dbReference type="ChEBI" id="CHEBI:59789"/>
    </ligand>
</feature>
<evidence type="ECO:0000256" key="2">
    <source>
        <dbReference type="ARBA" id="ARBA00022552"/>
    </source>
</evidence>
<feature type="binding site" evidence="6">
    <location>
        <position position="76"/>
    </location>
    <ligand>
        <name>S-adenosyl-L-methionine</name>
        <dbReference type="ChEBI" id="CHEBI:59789"/>
    </ligand>
</feature>
<dbReference type="EMBL" id="AZJI01000005">
    <property type="protein sequence ID" value="ETD23564.1"/>
    <property type="molecule type" value="Genomic_DNA"/>
</dbReference>
<keyword evidence="1 6" id="KW-0963">Cytoplasm</keyword>
<comment type="subcellular location">
    <subcellularLocation>
        <location evidence="6">Cytoplasm</location>
    </subcellularLocation>
</comment>
<dbReference type="EC" id="2.1.1.-" evidence="6"/>
<dbReference type="SUPFAM" id="SSF53335">
    <property type="entry name" value="S-adenosyl-L-methionine-dependent methyltransferases"/>
    <property type="match status" value="1"/>
</dbReference>
<comment type="similarity">
    <text evidence="6">Belongs to the methyltransferase superfamily. RNA methyltransferase RsmG family.</text>
</comment>
<keyword evidence="3 6" id="KW-0489">Methyltransferase</keyword>
<dbReference type="InterPro" id="IPR029063">
    <property type="entry name" value="SAM-dependent_MTases_sf"/>
</dbReference>
<dbReference type="eggNOG" id="COG0357">
    <property type="taxonomic scope" value="Bacteria"/>
</dbReference>
<dbReference type="Gene3D" id="3.40.50.150">
    <property type="entry name" value="Vaccinia Virus protein VP39"/>
    <property type="match status" value="1"/>
</dbReference>
<evidence type="ECO:0000256" key="4">
    <source>
        <dbReference type="ARBA" id="ARBA00022679"/>
    </source>
</evidence>
<dbReference type="PANTHER" id="PTHR31760:SF0">
    <property type="entry name" value="S-ADENOSYL-L-METHIONINE-DEPENDENT METHYLTRANSFERASES SUPERFAMILY PROTEIN"/>
    <property type="match status" value="1"/>
</dbReference>
<sequence length="230" mass="25662">MQKLKKLLESAPQILQDTTQECALERAKDFCQNLLVWNATHNLSGAKKISQVEENIIDSLLPFAFISPFSSCLDVGSGAGFPALVMALARPKVDFHLCEPRAKRVAFLSFIATKLGLENLHIHKSRIQSLVATQENLAKSSAKKARDFELITSRALMDSKSLILATQEILEPNGHWLFFKGSQSGDFSDLGYDMLRVCARDLAKNLNFGCANSYNSERIYLYICQKSQLT</sequence>
<dbReference type="STRING" id="1357400.HMPREF2086_01369"/>
<dbReference type="Pfam" id="PF02527">
    <property type="entry name" value="GidB"/>
    <property type="match status" value="1"/>
</dbReference>
<name>V8C887_9HELI</name>
<dbReference type="GO" id="GO:0070043">
    <property type="term" value="F:rRNA (guanine-N7-)-methyltransferase activity"/>
    <property type="evidence" value="ECO:0007669"/>
    <property type="project" value="UniProtKB-UniRule"/>
</dbReference>
<gene>
    <name evidence="6" type="primary">rsmG</name>
    <name evidence="7" type="ORF">HMPREF2086_01369</name>
</gene>
<comment type="function">
    <text evidence="6">Specifically methylates the N7 position of a guanine in 16S rRNA.</text>
</comment>
<dbReference type="HOGENOM" id="CLU_1203492_0_0_7"/>
<organism evidence="7 8">
    <name type="scientific">Helicobacter macacae MIT 99-5501</name>
    <dbReference type="NCBI Taxonomy" id="1357400"/>
    <lineage>
        <taxon>Bacteria</taxon>
        <taxon>Pseudomonadati</taxon>
        <taxon>Campylobacterota</taxon>
        <taxon>Epsilonproteobacteria</taxon>
        <taxon>Campylobacterales</taxon>
        <taxon>Helicobacteraceae</taxon>
        <taxon>Helicobacter</taxon>
    </lineage>
</organism>
<dbReference type="HAMAP" id="MF_00074">
    <property type="entry name" value="16SrRNA_methyltr_G"/>
    <property type="match status" value="1"/>
</dbReference>
<dbReference type="PATRIC" id="fig|1357400.3.peg.1834"/>
<evidence type="ECO:0000256" key="6">
    <source>
        <dbReference type="HAMAP-Rule" id="MF_00074"/>
    </source>
</evidence>
<feature type="binding site" evidence="6">
    <location>
        <position position="154"/>
    </location>
    <ligand>
        <name>S-adenosyl-L-methionine</name>
        <dbReference type="ChEBI" id="CHEBI:59789"/>
    </ligand>
</feature>